<feature type="region of interest" description="Disordered" evidence="1">
    <location>
        <begin position="84"/>
        <end position="116"/>
    </location>
</feature>
<dbReference type="Proteomes" id="UP000028524">
    <property type="component" value="Unassembled WGS sequence"/>
</dbReference>
<dbReference type="HOGENOM" id="CLU_2098425_0_0_1"/>
<gene>
    <name evidence="2" type="ORF">S40285_10803</name>
</gene>
<proteinExistence type="predicted"/>
<sequence>MKPRELMGRAIPAAQTALDSKPYDFANMLKAVAMISRRNMNLRSALARPYVVRMEVAMRWANCGRQKGGAKFQREKYQELLADLEAPRGSLQTTNPPPDVPEEFLKPDPDDPDDEA</sequence>
<name>A0A084Q828_STAC4</name>
<keyword evidence="3" id="KW-1185">Reference proteome</keyword>
<organism evidence="2 3">
    <name type="scientific">Stachybotrys chlorohalonatus (strain IBT 40285)</name>
    <dbReference type="NCBI Taxonomy" id="1283841"/>
    <lineage>
        <taxon>Eukaryota</taxon>
        <taxon>Fungi</taxon>
        <taxon>Dikarya</taxon>
        <taxon>Ascomycota</taxon>
        <taxon>Pezizomycotina</taxon>
        <taxon>Sordariomycetes</taxon>
        <taxon>Hypocreomycetidae</taxon>
        <taxon>Hypocreales</taxon>
        <taxon>Stachybotryaceae</taxon>
        <taxon>Stachybotrys</taxon>
    </lineage>
</organism>
<reference evidence="2 3" key="1">
    <citation type="journal article" date="2014" name="BMC Genomics">
        <title>Comparative genome sequencing reveals chemotype-specific gene clusters in the toxigenic black mold Stachybotrys.</title>
        <authorList>
            <person name="Semeiks J."/>
            <person name="Borek D."/>
            <person name="Otwinowski Z."/>
            <person name="Grishin N.V."/>
        </authorList>
    </citation>
    <scope>NUCLEOTIDE SEQUENCE [LARGE SCALE GENOMIC DNA]</scope>
    <source>
        <strain evidence="2 3">IBT 40285</strain>
    </source>
</reference>
<accession>A0A084Q828</accession>
<evidence type="ECO:0000313" key="2">
    <source>
        <dbReference type="EMBL" id="KFA60113.1"/>
    </source>
</evidence>
<evidence type="ECO:0000256" key="1">
    <source>
        <dbReference type="SAM" id="MobiDB-lite"/>
    </source>
</evidence>
<dbReference type="InParanoid" id="A0A084Q828"/>
<dbReference type="EMBL" id="KL661917">
    <property type="protein sequence ID" value="KFA60113.1"/>
    <property type="molecule type" value="Genomic_DNA"/>
</dbReference>
<dbReference type="AlphaFoldDB" id="A0A084Q828"/>
<protein>
    <submittedName>
        <fullName evidence="2">Uncharacterized protein</fullName>
    </submittedName>
</protein>
<evidence type="ECO:0000313" key="3">
    <source>
        <dbReference type="Proteomes" id="UP000028524"/>
    </source>
</evidence>